<dbReference type="PANTHER" id="PTHR37841">
    <property type="entry name" value="GLR2918 PROTEIN"/>
    <property type="match status" value="1"/>
</dbReference>
<keyword evidence="3" id="KW-1185">Reference proteome</keyword>
<evidence type="ECO:0000256" key="1">
    <source>
        <dbReference type="SAM" id="SignalP"/>
    </source>
</evidence>
<feature type="chain" id="PRO_5024853828" evidence="1">
    <location>
        <begin position="26"/>
        <end position="541"/>
    </location>
</feature>
<evidence type="ECO:0000313" key="2">
    <source>
        <dbReference type="EMBL" id="KAA9345561.1"/>
    </source>
</evidence>
<accession>A0A5N1J3T8</accession>
<sequence>MVSRTVSSCLSFLFLLLLPLPEAQAQQKAISIKLPALIPYRAGNLWGYADSTGTLKIKPQFRRAEPFQDGLAQVTDNYVWGLIDEKGNLIIKPQYQEIHPFANGLALVTNQDRQQGVVNRQGEEIIPAVYKYVSLENLADLGSTAIMVSIEKMPSAAEQINRRPKMKLAYGLFSGEGKRLLPVEYSEIIYLGGGLFRACIEEKCTVVNMAGETILPLKVHRPGFLKEDLLVVCSERKCGFINKTGKEVIPPKFNGARDFSEGLAAAVKDGKWGFINKEGKMVIAPTYDLATHFQNGLAIVAKGQAYGLIDKKGKELTDFIYTRIYYSEGSNYYNLQTKDRNLKGFYNAKTGKLTIPASSYQTDGYSDGLAVISKELNKVGYINEAGTVVIPEEYEAARMFYKGRAAVRKKGFWGVIDKTGKMVLPFVFTELEVLDADLFKVGTRSGWNGATLYGLVNSQGEEIAPLKYTRIDPFQNGLALAQQNHAIGIIDLKGKEVIPPLQTLPNYQFCGNWENGLIKLCSGNREKDGYIDRYGKRYFTD</sequence>
<dbReference type="InterPro" id="IPR032774">
    <property type="entry name" value="WG_beta_rep"/>
</dbReference>
<name>A0A5N1J3T8_9BACT</name>
<gene>
    <name evidence="2" type="ORF">F0P94_00275</name>
</gene>
<keyword evidence="1" id="KW-0732">Signal</keyword>
<dbReference type="AlphaFoldDB" id="A0A5N1J3T8"/>
<evidence type="ECO:0000313" key="3">
    <source>
        <dbReference type="Proteomes" id="UP000326570"/>
    </source>
</evidence>
<proteinExistence type="predicted"/>
<reference evidence="2 3" key="1">
    <citation type="submission" date="2019-09" db="EMBL/GenBank/DDBJ databases">
        <title>Genome sequence of Adhaeribacter sp. M2.</title>
        <authorList>
            <person name="Srinivasan S."/>
        </authorList>
    </citation>
    <scope>NUCLEOTIDE SEQUENCE [LARGE SCALE GENOMIC DNA]</scope>
    <source>
        <strain evidence="2 3">M2</strain>
    </source>
</reference>
<comment type="caution">
    <text evidence="2">The sequence shown here is derived from an EMBL/GenBank/DDBJ whole genome shotgun (WGS) entry which is preliminary data.</text>
</comment>
<feature type="signal peptide" evidence="1">
    <location>
        <begin position="1"/>
        <end position="25"/>
    </location>
</feature>
<dbReference type="Pfam" id="PF14903">
    <property type="entry name" value="WG_beta_rep"/>
    <property type="match status" value="9"/>
</dbReference>
<dbReference type="Proteomes" id="UP000326570">
    <property type="component" value="Unassembled WGS sequence"/>
</dbReference>
<organism evidence="2 3">
    <name type="scientific">Adhaeribacter soli</name>
    <dbReference type="NCBI Taxonomy" id="2607655"/>
    <lineage>
        <taxon>Bacteria</taxon>
        <taxon>Pseudomonadati</taxon>
        <taxon>Bacteroidota</taxon>
        <taxon>Cytophagia</taxon>
        <taxon>Cytophagales</taxon>
        <taxon>Hymenobacteraceae</taxon>
        <taxon>Adhaeribacter</taxon>
    </lineage>
</organism>
<dbReference type="EMBL" id="VTWT01000001">
    <property type="protein sequence ID" value="KAA9345561.1"/>
    <property type="molecule type" value="Genomic_DNA"/>
</dbReference>
<dbReference type="RefSeq" id="WP_150901703.1">
    <property type="nucleotide sequence ID" value="NZ_VTWT01000001.1"/>
</dbReference>
<dbReference type="SUPFAM" id="SSF69360">
    <property type="entry name" value="Cell wall binding repeat"/>
    <property type="match status" value="1"/>
</dbReference>
<dbReference type="PANTHER" id="PTHR37841:SF1">
    <property type="entry name" value="DUF3298 DOMAIN-CONTAINING PROTEIN"/>
    <property type="match status" value="1"/>
</dbReference>
<protein>
    <submittedName>
        <fullName evidence="2">WG repeat-containing protein</fullName>
    </submittedName>
</protein>